<reference evidence="9 10" key="1">
    <citation type="submission" date="2023-10" db="EMBL/GenBank/DDBJ databases">
        <title>A novel Glycoside Hydrolase 43-Like Enzyme from Clostrdium boliviensis is an Endo-xylanase, and a Candidate for Xylooligosaccharides Production from Different Xylan Substrates.</title>
        <authorList>
            <person name="Alvarez M.T."/>
            <person name="Rocabado-Villegas L.R."/>
            <person name="Salas-Veizaga D.M."/>
            <person name="Linares-Pasten J.A."/>
            <person name="Gudmundsdottir E.E."/>
            <person name="Hreggvidsson G.O."/>
            <person name="Adlercreutz P."/>
            <person name="Nordberg Karlsson E."/>
        </authorList>
    </citation>
    <scope>NUCLEOTIDE SEQUENCE [LARGE SCALE GENOMIC DNA]</scope>
    <source>
        <strain evidence="9 10">E-1</strain>
    </source>
</reference>
<comment type="cofactor">
    <cofactor evidence="1">
        <name>[4Fe-4S] cluster</name>
        <dbReference type="ChEBI" id="CHEBI:49883"/>
    </cofactor>
</comment>
<evidence type="ECO:0000256" key="4">
    <source>
        <dbReference type="ARBA" id="ARBA00022723"/>
    </source>
</evidence>
<evidence type="ECO:0000256" key="7">
    <source>
        <dbReference type="ARBA" id="ARBA00023601"/>
    </source>
</evidence>
<dbReference type="EMBL" id="JAWONS010000329">
    <property type="protein sequence ID" value="MDW2800889.1"/>
    <property type="molecule type" value="Genomic_DNA"/>
</dbReference>
<evidence type="ECO:0000256" key="3">
    <source>
        <dbReference type="ARBA" id="ARBA00022691"/>
    </source>
</evidence>
<gene>
    <name evidence="9" type="ORF">RZO55_25295</name>
</gene>
<dbReference type="PROSITE" id="PS01305">
    <property type="entry name" value="MOAA_NIFB_PQQE"/>
    <property type="match status" value="1"/>
</dbReference>
<dbReference type="PANTHER" id="PTHR43273:SF3">
    <property type="entry name" value="ANAEROBIC SULFATASE-MATURATING ENZYME HOMOLOG ASLB-RELATED"/>
    <property type="match status" value="1"/>
</dbReference>
<dbReference type="InterPro" id="IPR023867">
    <property type="entry name" value="Sulphatase_maturase_rSAM"/>
</dbReference>
<keyword evidence="10" id="KW-1185">Reference proteome</keyword>
<evidence type="ECO:0000313" key="9">
    <source>
        <dbReference type="EMBL" id="MDW2800889.1"/>
    </source>
</evidence>
<dbReference type="Pfam" id="PF04055">
    <property type="entry name" value="Radical_SAM"/>
    <property type="match status" value="1"/>
</dbReference>
<comment type="caution">
    <text evidence="9">The sequence shown here is derived from an EMBL/GenBank/DDBJ whole genome shotgun (WGS) entry which is preliminary data.</text>
</comment>
<accession>A0ABU4GTB5</accession>
<comment type="similarity">
    <text evidence="7">Belongs to the radical SAM superfamily. Anaerobic sulfatase-maturating enzyme family.</text>
</comment>
<keyword evidence="4" id="KW-0479">Metal-binding</keyword>
<dbReference type="SFLD" id="SFLDG01386">
    <property type="entry name" value="main_SPASM_domain-containing"/>
    <property type="match status" value="1"/>
</dbReference>
<dbReference type="PROSITE" id="PS51918">
    <property type="entry name" value="RADICAL_SAM"/>
    <property type="match status" value="1"/>
</dbReference>
<dbReference type="SUPFAM" id="SSF102114">
    <property type="entry name" value="Radical SAM enzymes"/>
    <property type="match status" value="1"/>
</dbReference>
<dbReference type="InterPro" id="IPR000385">
    <property type="entry name" value="MoaA_NifB_PqqE_Fe-S-bd_CS"/>
</dbReference>
<name>A0ABU4GTB5_9CLOT</name>
<evidence type="ECO:0000256" key="1">
    <source>
        <dbReference type="ARBA" id="ARBA00001966"/>
    </source>
</evidence>
<evidence type="ECO:0000313" key="10">
    <source>
        <dbReference type="Proteomes" id="UP001276854"/>
    </source>
</evidence>
<proteinExistence type="inferred from homology"/>
<evidence type="ECO:0000256" key="2">
    <source>
        <dbReference type="ARBA" id="ARBA00022485"/>
    </source>
</evidence>
<sequence length="484" mass="56396">MLDNNQVIIETKSGEEYEFLTNSGIILSEKGLKASSQQRIEKLKQIENACKNDINIRALQRKNLTAREAKDCVMKNGLTELIIEVTNTCNMRCTYCIFGEKYGELREHGQKNMTFETAKVAIDTFLTLVNENHIHNPDGKPIFSFYGGEPLLNFTLIKKCVVYIKKVYSGEVFITLTSNATLITDEMLYFFKENLIHPIFSLDGGRHEHDLHRVIRKNVGSYDKVIEKLYRAYEVLQFPLFINAVYSYDTDLRKVIDFFVEHEEFFLLSINMVSPINTSYFDDFTYEKKNNFIRTWKELQNEYYSIVKCGRNEKVSKKMSKDDRRILVMDMLFSRQCMNLVLRQILSNNKQLGFTAACVPGERIFVDVNGDYHICEKISRTRKIGCNNTGLDYEEIANIMNEYYENISSTCVSCEIKKVCPTCFNNFLTGGVFEKKDEMCTMNKKAFIDNLAHYCYINELDNQWLDNYRSQYYKKAKELVVTLG</sequence>
<dbReference type="Gene3D" id="3.20.20.70">
    <property type="entry name" value="Aldolase class I"/>
    <property type="match status" value="1"/>
</dbReference>
<dbReference type="InterPro" id="IPR013785">
    <property type="entry name" value="Aldolase_TIM"/>
</dbReference>
<keyword evidence="2" id="KW-0004">4Fe-4S</keyword>
<dbReference type="SFLD" id="SFLDG01067">
    <property type="entry name" value="SPASM/twitch_domain_containing"/>
    <property type="match status" value="1"/>
</dbReference>
<dbReference type="SFLD" id="SFLDG01384">
    <property type="entry name" value="thioether_bond_formation_requi"/>
    <property type="match status" value="1"/>
</dbReference>
<dbReference type="InterPro" id="IPR007197">
    <property type="entry name" value="rSAM"/>
</dbReference>
<feature type="domain" description="Radical SAM core" evidence="8">
    <location>
        <begin position="75"/>
        <end position="307"/>
    </location>
</feature>
<dbReference type="RefSeq" id="WP_318067051.1">
    <property type="nucleotide sequence ID" value="NZ_JAWONS010000329.1"/>
</dbReference>
<evidence type="ECO:0000256" key="6">
    <source>
        <dbReference type="ARBA" id="ARBA00023014"/>
    </source>
</evidence>
<dbReference type="Proteomes" id="UP001276854">
    <property type="component" value="Unassembled WGS sequence"/>
</dbReference>
<keyword evidence="3" id="KW-0949">S-adenosyl-L-methionine</keyword>
<organism evidence="9 10">
    <name type="scientific">Clostridium boliviensis</name>
    <dbReference type="NCBI Taxonomy" id="318465"/>
    <lineage>
        <taxon>Bacteria</taxon>
        <taxon>Bacillati</taxon>
        <taxon>Bacillota</taxon>
        <taxon>Clostridia</taxon>
        <taxon>Eubacteriales</taxon>
        <taxon>Clostridiaceae</taxon>
        <taxon>Clostridium</taxon>
    </lineage>
</organism>
<evidence type="ECO:0000256" key="5">
    <source>
        <dbReference type="ARBA" id="ARBA00023004"/>
    </source>
</evidence>
<dbReference type="CDD" id="cd01335">
    <property type="entry name" value="Radical_SAM"/>
    <property type="match status" value="1"/>
</dbReference>
<dbReference type="SFLD" id="SFLDS00029">
    <property type="entry name" value="Radical_SAM"/>
    <property type="match status" value="1"/>
</dbReference>
<dbReference type="InterPro" id="IPR058240">
    <property type="entry name" value="rSAM_sf"/>
</dbReference>
<dbReference type="PANTHER" id="PTHR43273">
    <property type="entry name" value="ANAEROBIC SULFATASE-MATURATING ENZYME HOMOLOG ASLB-RELATED"/>
    <property type="match status" value="1"/>
</dbReference>
<keyword evidence="5" id="KW-0408">Iron</keyword>
<keyword evidence="6" id="KW-0411">Iron-sulfur</keyword>
<protein>
    <submittedName>
        <fullName evidence="9">Radical SAM protein</fullName>
    </submittedName>
</protein>
<evidence type="ECO:0000259" key="8">
    <source>
        <dbReference type="PROSITE" id="PS51918"/>
    </source>
</evidence>